<dbReference type="Gene3D" id="1.10.260.40">
    <property type="entry name" value="lambda repressor-like DNA-binding domains"/>
    <property type="match status" value="1"/>
</dbReference>
<dbReference type="Pfam" id="PF00356">
    <property type="entry name" value="LacI"/>
    <property type="match status" value="1"/>
</dbReference>
<dbReference type="InterPro" id="IPR000843">
    <property type="entry name" value="HTH_LacI"/>
</dbReference>
<keyword evidence="3" id="KW-0804">Transcription</keyword>
<dbReference type="SMART" id="SM00354">
    <property type="entry name" value="HTH_LACI"/>
    <property type="match status" value="1"/>
</dbReference>
<dbReference type="PROSITE" id="PS50932">
    <property type="entry name" value="HTH_LACI_2"/>
    <property type="match status" value="1"/>
</dbReference>
<dbReference type="GO" id="GO:0000976">
    <property type="term" value="F:transcription cis-regulatory region binding"/>
    <property type="evidence" value="ECO:0007669"/>
    <property type="project" value="TreeGrafter"/>
</dbReference>
<dbReference type="RefSeq" id="WP_131447771.1">
    <property type="nucleotide sequence ID" value="NZ_SJZI01000008.1"/>
</dbReference>
<accession>A0A4R1BK15</accession>
<evidence type="ECO:0000256" key="1">
    <source>
        <dbReference type="ARBA" id="ARBA00023015"/>
    </source>
</evidence>
<keyword evidence="1" id="KW-0805">Transcription regulation</keyword>
<dbReference type="InterPro" id="IPR028082">
    <property type="entry name" value="Peripla_BP_I"/>
</dbReference>
<dbReference type="SUPFAM" id="SSF53822">
    <property type="entry name" value="Periplasmic binding protein-like I"/>
    <property type="match status" value="1"/>
</dbReference>
<organism evidence="5 6">
    <name type="scientific">Flaviaesturariibacter flavus</name>
    <dbReference type="NCBI Taxonomy" id="2502780"/>
    <lineage>
        <taxon>Bacteria</taxon>
        <taxon>Pseudomonadati</taxon>
        <taxon>Bacteroidota</taxon>
        <taxon>Chitinophagia</taxon>
        <taxon>Chitinophagales</taxon>
        <taxon>Chitinophagaceae</taxon>
        <taxon>Flaviaestuariibacter</taxon>
    </lineage>
</organism>
<evidence type="ECO:0000313" key="6">
    <source>
        <dbReference type="Proteomes" id="UP000295334"/>
    </source>
</evidence>
<feature type="domain" description="HTH lacI-type" evidence="4">
    <location>
        <begin position="17"/>
        <end position="71"/>
    </location>
</feature>
<dbReference type="GO" id="GO:0003700">
    <property type="term" value="F:DNA-binding transcription factor activity"/>
    <property type="evidence" value="ECO:0007669"/>
    <property type="project" value="TreeGrafter"/>
</dbReference>
<dbReference type="PANTHER" id="PTHR30146">
    <property type="entry name" value="LACI-RELATED TRANSCRIPTIONAL REPRESSOR"/>
    <property type="match status" value="1"/>
</dbReference>
<keyword evidence="2" id="KW-0238">DNA-binding</keyword>
<evidence type="ECO:0000313" key="5">
    <source>
        <dbReference type="EMBL" id="TCJ17701.1"/>
    </source>
</evidence>
<dbReference type="Proteomes" id="UP000295334">
    <property type="component" value="Unassembled WGS sequence"/>
</dbReference>
<protein>
    <submittedName>
        <fullName evidence="5">LacI family transcriptional regulator</fullName>
    </submittedName>
</protein>
<sequence>MKYLSLSEQLPDMNKQATIKDIAKALNISVSTVSRALRNAPDIKAETRNAVLALSEELSYQPSRLALSFQQRQTHTIGVIVPNLDWVLSQMVKGIDEVALEAGYTVMVCQSNESFGREMVNTRRLLDSLVDGFIISVSSETKVFDHFRKIRQKNMPMVFFDRVSPEMAGPRVRLDNQDGGFQATEHLIEQGYRRIAILAGPRNLGIGNERLEGYLAALKKYRIKPDPDMIRYCDFNQQKAFEATNDLLRLKKRPEAIFTISDRMAIGAMLAIKDWNLRMPEDIGLVGFNNEPAMGLLTPAISSVEQPAFELGKTAAKLFIERMHNDGDMEDTEIVLRPKLFVRASSLKKGL</sequence>
<dbReference type="OrthoDB" id="667031at2"/>
<name>A0A4R1BK15_9BACT</name>
<evidence type="ECO:0000256" key="2">
    <source>
        <dbReference type="ARBA" id="ARBA00023125"/>
    </source>
</evidence>
<reference evidence="5 6" key="1">
    <citation type="submission" date="2019-03" db="EMBL/GenBank/DDBJ databases">
        <authorList>
            <person name="Kim M.K.M."/>
        </authorList>
    </citation>
    <scope>NUCLEOTIDE SEQUENCE [LARGE SCALE GENOMIC DNA]</scope>
    <source>
        <strain evidence="5 6">17J68-12</strain>
    </source>
</reference>
<evidence type="ECO:0000256" key="3">
    <source>
        <dbReference type="ARBA" id="ARBA00023163"/>
    </source>
</evidence>
<dbReference type="AlphaFoldDB" id="A0A4R1BK15"/>
<gene>
    <name evidence="5" type="ORF">EPD60_05795</name>
</gene>
<dbReference type="SUPFAM" id="SSF47413">
    <property type="entry name" value="lambda repressor-like DNA-binding domains"/>
    <property type="match status" value="1"/>
</dbReference>
<evidence type="ECO:0000259" key="4">
    <source>
        <dbReference type="PROSITE" id="PS50932"/>
    </source>
</evidence>
<dbReference type="CDD" id="cd01392">
    <property type="entry name" value="HTH_LacI"/>
    <property type="match status" value="1"/>
</dbReference>
<comment type="caution">
    <text evidence="5">The sequence shown here is derived from an EMBL/GenBank/DDBJ whole genome shotgun (WGS) entry which is preliminary data.</text>
</comment>
<dbReference type="PANTHER" id="PTHR30146:SF109">
    <property type="entry name" value="HTH-TYPE TRANSCRIPTIONAL REGULATOR GALS"/>
    <property type="match status" value="1"/>
</dbReference>
<dbReference type="Gene3D" id="3.40.50.2300">
    <property type="match status" value="2"/>
</dbReference>
<dbReference type="InterPro" id="IPR010982">
    <property type="entry name" value="Lambda_DNA-bd_dom_sf"/>
</dbReference>
<dbReference type="CDD" id="cd06267">
    <property type="entry name" value="PBP1_LacI_sugar_binding-like"/>
    <property type="match status" value="1"/>
</dbReference>
<dbReference type="Pfam" id="PF00532">
    <property type="entry name" value="Peripla_BP_1"/>
    <property type="match status" value="1"/>
</dbReference>
<proteinExistence type="predicted"/>
<dbReference type="EMBL" id="SJZI01000008">
    <property type="protein sequence ID" value="TCJ17701.1"/>
    <property type="molecule type" value="Genomic_DNA"/>
</dbReference>
<dbReference type="InterPro" id="IPR001761">
    <property type="entry name" value="Peripla_BP/Lac1_sug-bd_dom"/>
</dbReference>
<keyword evidence="6" id="KW-1185">Reference proteome</keyword>